<evidence type="ECO:0000259" key="1">
    <source>
        <dbReference type="Pfam" id="PF13175"/>
    </source>
</evidence>
<evidence type="ECO:0000313" key="4">
    <source>
        <dbReference type="Proteomes" id="UP000186744"/>
    </source>
</evidence>
<accession>A0A1N7PAH1</accession>
<dbReference type="CDD" id="cd01026">
    <property type="entry name" value="TOPRIM_OLD"/>
    <property type="match status" value="1"/>
</dbReference>
<protein>
    <submittedName>
        <fullName evidence="3">Predicted ATP-dependent endonuclease of the OLD family, contains P-loop ATPase and TOPRIM domains</fullName>
    </submittedName>
</protein>
<dbReference type="PANTHER" id="PTHR43581:SF4">
    <property type="entry name" value="ATP_GTP PHOSPHATASE"/>
    <property type="match status" value="1"/>
</dbReference>
<gene>
    <name evidence="3" type="ORF">SAMN05421786_1052</name>
</gene>
<dbReference type="Pfam" id="PF20469">
    <property type="entry name" value="OLD-like_TOPRIM"/>
    <property type="match status" value="1"/>
</dbReference>
<reference evidence="4" key="1">
    <citation type="submission" date="2017-01" db="EMBL/GenBank/DDBJ databases">
        <authorList>
            <person name="Varghese N."/>
            <person name="Submissions S."/>
        </authorList>
    </citation>
    <scope>NUCLEOTIDE SEQUENCE [LARGE SCALE GENOMIC DNA]</scope>
    <source>
        <strain evidence="4">DSM 18017</strain>
    </source>
</reference>
<dbReference type="STRING" id="373668.SAMN05421786_1052"/>
<keyword evidence="3" id="KW-0255">Endonuclease</keyword>
<dbReference type="InterPro" id="IPR027417">
    <property type="entry name" value="P-loop_NTPase"/>
</dbReference>
<keyword evidence="4" id="KW-1185">Reference proteome</keyword>
<dbReference type="EMBL" id="FTOL01000005">
    <property type="protein sequence ID" value="SIT07516.1"/>
    <property type="molecule type" value="Genomic_DNA"/>
</dbReference>
<dbReference type="OrthoDB" id="9792800at2"/>
<evidence type="ECO:0000313" key="3">
    <source>
        <dbReference type="EMBL" id="SIT07516.1"/>
    </source>
</evidence>
<dbReference type="InterPro" id="IPR041685">
    <property type="entry name" value="AAA_GajA/Old/RecF-like"/>
</dbReference>
<dbReference type="Pfam" id="PF13175">
    <property type="entry name" value="AAA_15"/>
    <property type="match status" value="1"/>
</dbReference>
<dbReference type="Proteomes" id="UP000186744">
    <property type="component" value="Unassembled WGS sequence"/>
</dbReference>
<feature type="domain" description="OLD protein-like TOPRIM" evidence="2">
    <location>
        <begin position="360"/>
        <end position="424"/>
    </location>
</feature>
<dbReference type="InterPro" id="IPR034139">
    <property type="entry name" value="TOPRIM_OLD"/>
</dbReference>
<organism evidence="3 4">
    <name type="scientific">Chryseobacterium ureilyticum</name>
    <dbReference type="NCBI Taxonomy" id="373668"/>
    <lineage>
        <taxon>Bacteria</taxon>
        <taxon>Pseudomonadati</taxon>
        <taxon>Bacteroidota</taxon>
        <taxon>Flavobacteriia</taxon>
        <taxon>Flavobacteriales</taxon>
        <taxon>Weeksellaceae</taxon>
        <taxon>Chryseobacterium group</taxon>
        <taxon>Chryseobacterium</taxon>
    </lineage>
</organism>
<dbReference type="InterPro" id="IPR051396">
    <property type="entry name" value="Bact_Antivir_Def_Nuclease"/>
</dbReference>
<dbReference type="GO" id="GO:0004519">
    <property type="term" value="F:endonuclease activity"/>
    <property type="evidence" value="ECO:0007669"/>
    <property type="project" value="UniProtKB-KW"/>
</dbReference>
<proteinExistence type="predicted"/>
<sequence>MHIKRLKAFNFKKFKTLDISFKENLNLIIGENESGKSTILQAIDLLLSGSRNKIETIGLEHLMNDEIIRQFLIDKKFVNLPELRIEIYFENVNDPEYYGINNSEKARDCGITMICEPREDLSKEISEILSQEGSNFPFEFYNINFYKFGGNPYLGFTRKFKHILIDHSSINNEYATNSYIKTLYTSSIEATEKHIHSNHYRTVKTEFKNKVLKNINDKIPGKSYEFSLKNNSKNGLENDLTIVENNIDILHRGKGRQCFIKTEFALAKNENELNFILLEEPENHLSHLNMHNLIERINCSKNKQIFIATHSNIISSRLDLRNAIFVNAENNINAKLSGLDKKTAEFFIKAPNRNLLEFILSKKVILVEGDAEHILMEHFFESHYKMKPSQKGIHIIAIGGLSFKRYMEIANLLEIKTAVIRDNDKNYDSIITKNYEEHVGEFCKAFASTDDTMYTFEVCLQAINNALCNKLFLPKLKTRSVLEYMLAEKTESAYKLLTSNEKINIPDYIIEAFQWIEKN</sequence>
<dbReference type="Gene3D" id="3.40.50.300">
    <property type="entry name" value="P-loop containing nucleotide triphosphate hydrolases"/>
    <property type="match status" value="1"/>
</dbReference>
<keyword evidence="3" id="KW-0540">Nuclease</keyword>
<dbReference type="RefSeq" id="WP_076552669.1">
    <property type="nucleotide sequence ID" value="NZ_FTOL01000005.1"/>
</dbReference>
<dbReference type="SUPFAM" id="SSF52540">
    <property type="entry name" value="P-loop containing nucleoside triphosphate hydrolases"/>
    <property type="match status" value="1"/>
</dbReference>
<name>A0A1N7PAH1_9FLAO</name>
<feature type="domain" description="Endonuclease GajA/Old nuclease/RecF-like AAA" evidence="1">
    <location>
        <begin position="1"/>
        <end position="209"/>
    </location>
</feature>
<dbReference type="PANTHER" id="PTHR43581">
    <property type="entry name" value="ATP/GTP PHOSPHATASE"/>
    <property type="match status" value="1"/>
</dbReference>
<dbReference type="AlphaFoldDB" id="A0A1N7PAH1"/>
<evidence type="ECO:0000259" key="2">
    <source>
        <dbReference type="Pfam" id="PF20469"/>
    </source>
</evidence>
<keyword evidence="3" id="KW-0378">Hydrolase</keyword>